<proteinExistence type="predicted"/>
<dbReference type="EMBL" id="CP006936">
    <property type="protein sequence ID" value="AHC27884.1"/>
    <property type="molecule type" value="Genomic_DNA"/>
</dbReference>
<dbReference type="HOGENOM" id="CLU_2602253_0_0_11"/>
<name>V5XJN5_MYCNE</name>
<organism evidence="1 2">
    <name type="scientific">Mycolicibacterium neoaurum VKM Ac-1815D</name>
    <dbReference type="NCBI Taxonomy" id="700508"/>
    <lineage>
        <taxon>Bacteria</taxon>
        <taxon>Bacillati</taxon>
        <taxon>Actinomycetota</taxon>
        <taxon>Actinomycetes</taxon>
        <taxon>Mycobacteriales</taxon>
        <taxon>Mycobacteriaceae</taxon>
        <taxon>Mycolicibacterium</taxon>
    </lineage>
</organism>
<evidence type="ECO:0000313" key="2">
    <source>
        <dbReference type="Proteomes" id="UP000018763"/>
    </source>
</evidence>
<keyword evidence="2" id="KW-1185">Reference proteome</keyword>
<accession>V5XJN5</accession>
<dbReference type="Proteomes" id="UP000018763">
    <property type="component" value="Chromosome"/>
</dbReference>
<gene>
    <name evidence="1" type="ORF">D174_08960</name>
</gene>
<dbReference type="GeneID" id="43449624"/>
<evidence type="ECO:0000313" key="1">
    <source>
        <dbReference type="EMBL" id="AHC27884.1"/>
    </source>
</evidence>
<dbReference type="AlphaFoldDB" id="V5XJN5"/>
<dbReference type="KEGG" id="mne:D174_08960"/>
<sequence length="79" mass="8248">MATGATATYVDDHGLPAMLKLNLLRRYLSAFLIGTSKQTKHVADIDGCAGRGTYGDGSLGSSGIIMELAAAQKFGRSND</sequence>
<protein>
    <submittedName>
        <fullName evidence="1">Uncharacterized protein</fullName>
    </submittedName>
</protein>
<dbReference type="RefSeq" id="WP_019511227.1">
    <property type="nucleotide sequence ID" value="NC_023036.2"/>
</dbReference>
<reference evidence="1 2" key="1">
    <citation type="journal article" date="2014" name="Genome Announc.">
        <title>Complete Genome Sequence of Sterol-Transforming Mycobacterium neoaurum Strain VKM Ac-1815D.</title>
        <authorList>
            <person name="Shtratnikova V.Y."/>
            <person name="Bragin E.Y."/>
            <person name="Dovbnya D.V."/>
            <person name="Pekov Y.A."/>
            <person name="Schelkunov M.I."/>
            <person name="Strizhov N."/>
            <person name="Ivashina T.V."/>
            <person name="Ashapkin V.V."/>
            <person name="Donova M.V."/>
        </authorList>
    </citation>
    <scope>NUCLEOTIDE SEQUENCE [LARGE SCALE GENOMIC DNA]</scope>
    <source>
        <strain evidence="1 2">VKM Ac-1815D</strain>
    </source>
</reference>